<dbReference type="AlphaFoldDB" id="A0A7K1RD85"/>
<proteinExistence type="predicted"/>
<evidence type="ECO:0000313" key="1">
    <source>
        <dbReference type="EMBL" id="MVA55958.1"/>
    </source>
</evidence>
<evidence type="ECO:0000313" key="2">
    <source>
        <dbReference type="Proteomes" id="UP000440716"/>
    </source>
</evidence>
<dbReference type="Proteomes" id="UP000440716">
    <property type="component" value="Unassembled WGS sequence"/>
</dbReference>
<reference evidence="1 2" key="1">
    <citation type="submission" date="2019-12" db="EMBL/GenBank/DDBJ databases">
        <title>Whole-genome sequencing of Allorhizobium vitis.</title>
        <authorList>
            <person name="Gan H.M."/>
            <person name="Szegedi E."/>
            <person name="Burr T."/>
            <person name="Savka M.A."/>
        </authorList>
    </citation>
    <scope>NUCLEOTIDE SEQUENCE [LARGE SCALE GENOMIC DNA]</scope>
    <source>
        <strain evidence="1 2">CG415</strain>
    </source>
</reference>
<dbReference type="EMBL" id="WPHU01000002">
    <property type="protein sequence ID" value="MVA55958.1"/>
    <property type="molecule type" value="Genomic_DNA"/>
</dbReference>
<name>A0A7K1RD85_AGRVI</name>
<dbReference type="RefSeq" id="WP_156590708.1">
    <property type="nucleotide sequence ID" value="NZ_WPHU01000002.1"/>
</dbReference>
<gene>
    <name evidence="1" type="ORF">GOZ88_07510</name>
</gene>
<organism evidence="1 2">
    <name type="scientific">Agrobacterium vitis</name>
    <name type="common">Rhizobium vitis</name>
    <dbReference type="NCBI Taxonomy" id="373"/>
    <lineage>
        <taxon>Bacteria</taxon>
        <taxon>Pseudomonadati</taxon>
        <taxon>Pseudomonadota</taxon>
        <taxon>Alphaproteobacteria</taxon>
        <taxon>Hyphomicrobiales</taxon>
        <taxon>Rhizobiaceae</taxon>
        <taxon>Rhizobium/Agrobacterium group</taxon>
        <taxon>Agrobacterium</taxon>
    </lineage>
</organism>
<comment type="caution">
    <text evidence="1">The sequence shown here is derived from an EMBL/GenBank/DDBJ whole genome shotgun (WGS) entry which is preliminary data.</text>
</comment>
<accession>A0A7K1RD85</accession>
<sequence>MIQASVTKGQFAELIGVSPGRVSQYLTEGKISPAALDGVGRNAKINVERAKADLRLTLDVSQRLGNGIDTRLLSSTWMLERC</sequence>
<protein>
    <submittedName>
        <fullName evidence="1">Uncharacterized protein</fullName>
    </submittedName>
</protein>